<accession>A0A1Y3PKA7</accession>
<dbReference type="Proteomes" id="UP000196475">
    <property type="component" value="Unassembled WGS sequence"/>
</dbReference>
<feature type="domain" description="AB hydrolase-1" evidence="1">
    <location>
        <begin position="37"/>
        <end position="261"/>
    </location>
</feature>
<dbReference type="PRINTS" id="PR00111">
    <property type="entry name" value="ABHYDROLASE"/>
</dbReference>
<organism evidence="2 3">
    <name type="scientific">Bacillus thermozeamaize</name>
    <dbReference type="NCBI Taxonomy" id="230954"/>
    <lineage>
        <taxon>Bacteria</taxon>
        <taxon>Bacillati</taxon>
        <taxon>Bacillota</taxon>
        <taxon>Bacilli</taxon>
        <taxon>Bacillales</taxon>
        <taxon>Bacillaceae</taxon>
        <taxon>Bacillus</taxon>
    </lineage>
</organism>
<evidence type="ECO:0000313" key="2">
    <source>
        <dbReference type="EMBL" id="OUM87825.1"/>
    </source>
</evidence>
<dbReference type="InterPro" id="IPR029058">
    <property type="entry name" value="AB_hydrolase_fold"/>
</dbReference>
<evidence type="ECO:0000259" key="1">
    <source>
        <dbReference type="Pfam" id="PF00561"/>
    </source>
</evidence>
<dbReference type="EMBL" id="LZRT01000069">
    <property type="protein sequence ID" value="OUM87825.1"/>
    <property type="molecule type" value="Genomic_DNA"/>
</dbReference>
<dbReference type="Gene3D" id="3.40.50.1820">
    <property type="entry name" value="alpha/beta hydrolase"/>
    <property type="match status" value="1"/>
</dbReference>
<comment type="caution">
    <text evidence="2">The sequence shown here is derived from an EMBL/GenBank/DDBJ whole genome shotgun (WGS) entry which is preliminary data.</text>
</comment>
<dbReference type="InterPro" id="IPR000073">
    <property type="entry name" value="AB_hydrolase_1"/>
</dbReference>
<sequence length="278" mass="31190">MIWRAGWANRHLGDRMHMYFCKSDGAKLYYQITGNGPPIVLLHPVGLCSEYWQIQEKAFSKKYTVISIDFPGYGNSDKPDGPFTLEDFASDVANLLRGLDFKSFVLCGQSLGGMVAQIVAVKWPELVAGLVLANTTPYGDQEVMEKRASIVETGGIAAEVDDTLKRWFTEETLRNNPSLVERIRRRLLANDPQVHGWTWRAIGNFNVLNEIHAVRVPCLVIVGDRDPSTPPHLSKEIAKRISGARYFEIPEAAHMAFLEKPDAFISAVEPFLADIQWT</sequence>
<dbReference type="Pfam" id="PF00561">
    <property type="entry name" value="Abhydrolase_1"/>
    <property type="match status" value="1"/>
</dbReference>
<gene>
    <name evidence="2" type="ORF">BAA01_14575</name>
</gene>
<reference evidence="3" key="1">
    <citation type="submission" date="2016-06" db="EMBL/GenBank/DDBJ databases">
        <authorList>
            <person name="Nascimento L."/>
            <person name="Pereira R.V."/>
            <person name="Martins L.F."/>
            <person name="Quaggio R.B."/>
            <person name="Silva A.M."/>
            <person name="Setubal J.C."/>
        </authorList>
    </citation>
    <scope>NUCLEOTIDE SEQUENCE [LARGE SCALE GENOMIC DNA]</scope>
</reference>
<name>A0A1Y3PKA7_9BACI</name>
<dbReference type="InterPro" id="IPR050228">
    <property type="entry name" value="Carboxylesterase_BioH"/>
</dbReference>
<evidence type="ECO:0000313" key="3">
    <source>
        <dbReference type="Proteomes" id="UP000196475"/>
    </source>
</evidence>
<proteinExistence type="predicted"/>
<dbReference type="PANTHER" id="PTHR43194">
    <property type="entry name" value="HYDROLASE ALPHA/BETA FOLD FAMILY"/>
    <property type="match status" value="1"/>
</dbReference>
<dbReference type="AlphaFoldDB" id="A0A1Y3PKA7"/>
<dbReference type="PANTHER" id="PTHR43194:SF2">
    <property type="entry name" value="PEROXISOMAL MEMBRANE PROTEIN LPX1"/>
    <property type="match status" value="1"/>
</dbReference>
<protein>
    <recommendedName>
        <fullName evidence="1">AB hydrolase-1 domain-containing protein</fullName>
    </recommendedName>
</protein>
<dbReference type="SUPFAM" id="SSF53474">
    <property type="entry name" value="alpha/beta-Hydrolases"/>
    <property type="match status" value="1"/>
</dbReference>